<feature type="region of interest" description="Disordered" evidence="1">
    <location>
        <begin position="207"/>
        <end position="227"/>
    </location>
</feature>
<sequence>MLPTVAKQYDIDPREYTGKGLDAGSYVGDEGGALWKGLCQAKGREIKNRTISDLYHFKQDVRRHKKHFTSKSDQIKFEKIMNRAYDAVTSIEAKKAEEELEKLIKTRSMANAKSVASGGYRKRLLDVITTECSSAVLEGAEVKRQDNGQKTVGHGPSSADRVARHAVDLDADIERSAAAIQNLAQSSDITQSLSDIEMAQDDYNINVKDTHKADKKRKSQKKKSKEKGAAKKKLKFFEKNVQDVNIDVVKCDVSMSKFCFTLLDTMGYIQEVTITKDAVSCTGPSCSGLPKCKEGFFVNVRLSQKDANCATCKHLLQSGDVQVSTEGPYRTIMGHWISRTFYFCPKLGCISKHPRNSFIQTYCPGATKLEFDKHLSPAQQVLH</sequence>
<reference evidence="2 3" key="1">
    <citation type="submission" date="2022-05" db="EMBL/GenBank/DDBJ databases">
        <authorList>
            <consortium name="Genoscope - CEA"/>
            <person name="William W."/>
        </authorList>
    </citation>
    <scope>NUCLEOTIDE SEQUENCE [LARGE SCALE GENOMIC DNA]</scope>
</reference>
<dbReference type="AlphaFoldDB" id="A0AAU9XS63"/>
<gene>
    <name evidence="2" type="ORF">PMEA_00027459</name>
</gene>
<proteinExistence type="predicted"/>
<organism evidence="2 3">
    <name type="scientific">Pocillopora meandrina</name>
    <dbReference type="NCBI Taxonomy" id="46732"/>
    <lineage>
        <taxon>Eukaryota</taxon>
        <taxon>Metazoa</taxon>
        <taxon>Cnidaria</taxon>
        <taxon>Anthozoa</taxon>
        <taxon>Hexacorallia</taxon>
        <taxon>Scleractinia</taxon>
        <taxon>Astrocoeniina</taxon>
        <taxon>Pocilloporidae</taxon>
        <taxon>Pocillopora</taxon>
    </lineage>
</organism>
<evidence type="ECO:0000313" key="2">
    <source>
        <dbReference type="EMBL" id="CAH3154221.1"/>
    </source>
</evidence>
<dbReference type="EMBL" id="CALNXJ010000055">
    <property type="protein sequence ID" value="CAH3154221.1"/>
    <property type="molecule type" value="Genomic_DNA"/>
</dbReference>
<name>A0AAU9XS63_9CNID</name>
<keyword evidence="3" id="KW-1185">Reference proteome</keyword>
<evidence type="ECO:0000313" key="3">
    <source>
        <dbReference type="Proteomes" id="UP001159428"/>
    </source>
</evidence>
<comment type="caution">
    <text evidence="2">The sequence shown here is derived from an EMBL/GenBank/DDBJ whole genome shotgun (WGS) entry which is preliminary data.</text>
</comment>
<protein>
    <submittedName>
        <fullName evidence="2">Uncharacterized protein</fullName>
    </submittedName>
</protein>
<feature type="compositionally biased region" description="Basic residues" evidence="1">
    <location>
        <begin position="213"/>
        <end position="227"/>
    </location>
</feature>
<accession>A0AAU9XS63</accession>
<dbReference type="Proteomes" id="UP001159428">
    <property type="component" value="Unassembled WGS sequence"/>
</dbReference>
<evidence type="ECO:0000256" key="1">
    <source>
        <dbReference type="SAM" id="MobiDB-lite"/>
    </source>
</evidence>